<organism evidence="2 3">
    <name type="scientific">Hypothenemus hampei</name>
    <name type="common">Coffee berry borer</name>
    <dbReference type="NCBI Taxonomy" id="57062"/>
    <lineage>
        <taxon>Eukaryota</taxon>
        <taxon>Metazoa</taxon>
        <taxon>Ecdysozoa</taxon>
        <taxon>Arthropoda</taxon>
        <taxon>Hexapoda</taxon>
        <taxon>Insecta</taxon>
        <taxon>Pterygota</taxon>
        <taxon>Neoptera</taxon>
        <taxon>Endopterygota</taxon>
        <taxon>Coleoptera</taxon>
        <taxon>Polyphaga</taxon>
        <taxon>Cucujiformia</taxon>
        <taxon>Curculionidae</taxon>
        <taxon>Scolytinae</taxon>
        <taxon>Hypothenemus</taxon>
    </lineage>
</organism>
<keyword evidence="3" id="KW-1185">Reference proteome</keyword>
<evidence type="ECO:0000313" key="2">
    <source>
        <dbReference type="EMBL" id="KAL1509773.1"/>
    </source>
</evidence>
<dbReference type="AlphaFoldDB" id="A0ABD1F6I0"/>
<dbReference type="EMBL" id="JBDJPC010000003">
    <property type="protein sequence ID" value="KAL1509773.1"/>
    <property type="molecule type" value="Genomic_DNA"/>
</dbReference>
<dbReference type="Proteomes" id="UP001566132">
    <property type="component" value="Unassembled WGS sequence"/>
</dbReference>
<evidence type="ECO:0000256" key="1">
    <source>
        <dbReference type="SAM" id="MobiDB-lite"/>
    </source>
</evidence>
<accession>A0ABD1F6I0</accession>
<name>A0ABD1F6I0_HYPHA</name>
<reference evidence="2 3" key="1">
    <citation type="submission" date="2024-05" db="EMBL/GenBank/DDBJ databases">
        <title>Genetic variation in Jamaican populations of the coffee berry borer (Hypothenemus hampei).</title>
        <authorList>
            <person name="Errbii M."/>
            <person name="Myrie A."/>
        </authorList>
    </citation>
    <scope>NUCLEOTIDE SEQUENCE [LARGE SCALE GENOMIC DNA]</scope>
    <source>
        <strain evidence="2">JA-Hopewell-2020-01-JO</strain>
        <tissue evidence="2">Whole body</tissue>
    </source>
</reference>
<evidence type="ECO:0000313" key="3">
    <source>
        <dbReference type="Proteomes" id="UP001566132"/>
    </source>
</evidence>
<gene>
    <name evidence="2" type="ORF">ABEB36_004458</name>
</gene>
<feature type="region of interest" description="Disordered" evidence="1">
    <location>
        <begin position="72"/>
        <end position="138"/>
    </location>
</feature>
<feature type="compositionally biased region" description="Polar residues" evidence="1">
    <location>
        <begin position="72"/>
        <end position="84"/>
    </location>
</feature>
<sequence length="159" mass="18292">MLHPDKESFPELDLIDFFLSASLHFLFQSRVRIVEAVGGVLKCVLLLTSEYTLRKPHLSQITNEFAAFKQQWQVNQPTETQGSSKSDENPEDQYFTNKEELVNEVGAQSDWNEVKRSGDKKRKKSDLTPSLSEKYTASLKRRKQTDIISLPPFIKMNNV</sequence>
<protein>
    <submittedName>
        <fullName evidence="2">Uncharacterized protein</fullName>
    </submittedName>
</protein>
<comment type="caution">
    <text evidence="2">The sequence shown here is derived from an EMBL/GenBank/DDBJ whole genome shotgun (WGS) entry which is preliminary data.</text>
</comment>
<proteinExistence type="predicted"/>